<comment type="caution">
    <text evidence="1">The sequence shown here is derived from an EMBL/GenBank/DDBJ whole genome shotgun (WGS) entry which is preliminary data.</text>
</comment>
<dbReference type="EMBL" id="BJWL01000028">
    <property type="protein sequence ID" value="GFZ19711.1"/>
    <property type="molecule type" value="Genomic_DNA"/>
</dbReference>
<protein>
    <submittedName>
        <fullName evidence="1">Uncharacterized protein</fullName>
    </submittedName>
</protein>
<organism evidence="1 2">
    <name type="scientific">Actinidia rufa</name>
    <dbReference type="NCBI Taxonomy" id="165716"/>
    <lineage>
        <taxon>Eukaryota</taxon>
        <taxon>Viridiplantae</taxon>
        <taxon>Streptophyta</taxon>
        <taxon>Embryophyta</taxon>
        <taxon>Tracheophyta</taxon>
        <taxon>Spermatophyta</taxon>
        <taxon>Magnoliopsida</taxon>
        <taxon>eudicotyledons</taxon>
        <taxon>Gunneridae</taxon>
        <taxon>Pentapetalae</taxon>
        <taxon>asterids</taxon>
        <taxon>Ericales</taxon>
        <taxon>Actinidiaceae</taxon>
        <taxon>Actinidia</taxon>
    </lineage>
</organism>
<evidence type="ECO:0000313" key="2">
    <source>
        <dbReference type="Proteomes" id="UP000585474"/>
    </source>
</evidence>
<keyword evidence="2" id="KW-1185">Reference proteome</keyword>
<reference evidence="1 2" key="1">
    <citation type="submission" date="2019-07" db="EMBL/GenBank/DDBJ databases">
        <title>De Novo Assembly of kiwifruit Actinidia rufa.</title>
        <authorList>
            <person name="Sugita-Konishi S."/>
            <person name="Sato K."/>
            <person name="Mori E."/>
            <person name="Abe Y."/>
            <person name="Kisaki G."/>
            <person name="Hamano K."/>
            <person name="Suezawa K."/>
            <person name="Otani M."/>
            <person name="Fukuda T."/>
            <person name="Manabe T."/>
            <person name="Gomi K."/>
            <person name="Tabuchi M."/>
            <person name="Akimitsu K."/>
            <person name="Kataoka I."/>
        </authorList>
    </citation>
    <scope>NUCLEOTIDE SEQUENCE [LARGE SCALE GENOMIC DNA]</scope>
    <source>
        <strain evidence="2">cv. Fuchu</strain>
    </source>
</reference>
<dbReference type="Proteomes" id="UP000585474">
    <property type="component" value="Unassembled WGS sequence"/>
</dbReference>
<dbReference type="AlphaFoldDB" id="A0A7J0H9S9"/>
<dbReference type="OrthoDB" id="1864056at2759"/>
<evidence type="ECO:0000313" key="1">
    <source>
        <dbReference type="EMBL" id="GFZ19711.1"/>
    </source>
</evidence>
<sequence length="83" mass="9181">MNHKEREAPQCRFRVDKTFSFGDAGVLPPACLGPPPSAATAKRKEKSVKSPPRILTRSCPVQGNVDVSDEEPIVVFLDKCYYC</sequence>
<name>A0A7J0H9S9_9ERIC</name>
<gene>
    <name evidence="1" type="ORF">Acr_28g0004160</name>
</gene>
<proteinExistence type="predicted"/>
<accession>A0A7J0H9S9</accession>